<name>X1UY52_9ZZZZ</name>
<proteinExistence type="predicted"/>
<evidence type="ECO:0000313" key="1">
    <source>
        <dbReference type="EMBL" id="GAI97304.1"/>
    </source>
</evidence>
<comment type="caution">
    <text evidence="1">The sequence shown here is derived from an EMBL/GenBank/DDBJ whole genome shotgun (WGS) entry which is preliminary data.</text>
</comment>
<gene>
    <name evidence="1" type="ORF">S12H4_31363</name>
</gene>
<reference evidence="1" key="1">
    <citation type="journal article" date="2014" name="Front. Microbiol.">
        <title>High frequency of phylogenetically diverse reductive dehalogenase-homologous genes in deep subseafloor sedimentary metagenomes.</title>
        <authorList>
            <person name="Kawai M."/>
            <person name="Futagami T."/>
            <person name="Toyoda A."/>
            <person name="Takaki Y."/>
            <person name="Nishi S."/>
            <person name="Hori S."/>
            <person name="Arai W."/>
            <person name="Tsubouchi T."/>
            <person name="Morono Y."/>
            <person name="Uchiyama I."/>
            <person name="Ito T."/>
            <person name="Fujiyama A."/>
            <person name="Inagaki F."/>
            <person name="Takami H."/>
        </authorList>
    </citation>
    <scope>NUCLEOTIDE SEQUENCE</scope>
    <source>
        <strain evidence="1">Expedition CK06-06</strain>
    </source>
</reference>
<accession>X1UY52</accession>
<sequence length="105" mass="11252">QAVYVGGDSKMELADKDAANTMPAIALCTPATLAEDAEGEFLMQGFFRDDTWNWTIGGILYVGDDGALTQDISGYTTGDQVQVVGVAITTDIIHFNPSYELVEIS</sequence>
<organism evidence="1">
    <name type="scientific">marine sediment metagenome</name>
    <dbReference type="NCBI Taxonomy" id="412755"/>
    <lineage>
        <taxon>unclassified sequences</taxon>
        <taxon>metagenomes</taxon>
        <taxon>ecological metagenomes</taxon>
    </lineage>
</organism>
<dbReference type="AlphaFoldDB" id="X1UY52"/>
<protein>
    <submittedName>
        <fullName evidence="1">Uncharacterized protein</fullName>
    </submittedName>
</protein>
<dbReference type="EMBL" id="BARW01018295">
    <property type="protein sequence ID" value="GAI97304.1"/>
    <property type="molecule type" value="Genomic_DNA"/>
</dbReference>
<feature type="non-terminal residue" evidence="1">
    <location>
        <position position="1"/>
    </location>
</feature>